<evidence type="ECO:0000313" key="3">
    <source>
        <dbReference type="Proteomes" id="UP001152888"/>
    </source>
</evidence>
<dbReference type="GO" id="GO:0006357">
    <property type="term" value="P:regulation of transcription by RNA polymerase II"/>
    <property type="evidence" value="ECO:0007669"/>
    <property type="project" value="TreeGrafter"/>
</dbReference>
<dbReference type="PROSITE" id="PS51029">
    <property type="entry name" value="MADF"/>
    <property type="match status" value="1"/>
</dbReference>
<dbReference type="Pfam" id="PF10545">
    <property type="entry name" value="MADF_DNA_bdg"/>
    <property type="match status" value="1"/>
</dbReference>
<dbReference type="GO" id="GO:0005667">
    <property type="term" value="C:transcription regulator complex"/>
    <property type="evidence" value="ECO:0007669"/>
    <property type="project" value="TreeGrafter"/>
</dbReference>
<gene>
    <name evidence="2" type="ORF">ACAOBT_LOCUS31593</name>
</gene>
<dbReference type="OrthoDB" id="10262320at2759"/>
<protein>
    <recommendedName>
        <fullName evidence="1">MADF domain-containing protein</fullName>
    </recommendedName>
</protein>
<dbReference type="EMBL" id="CAKOFQ010007980">
    <property type="protein sequence ID" value="CAH2010538.1"/>
    <property type="molecule type" value="Genomic_DNA"/>
</dbReference>
<evidence type="ECO:0000313" key="2">
    <source>
        <dbReference type="EMBL" id="CAH2010538.1"/>
    </source>
</evidence>
<evidence type="ECO:0000259" key="1">
    <source>
        <dbReference type="PROSITE" id="PS51029"/>
    </source>
</evidence>
<keyword evidence="3" id="KW-1185">Reference proteome</keyword>
<sequence>MSTENLIELVEMHPSIWNKSCEQYKDRYEKEKAWIEIARRIFQDWDTLGKKERNKKLDALKKKWKNINDSLRKYLDTRSGDAAKKRNMYTLRP</sequence>
<dbReference type="InterPro" id="IPR039353">
    <property type="entry name" value="TF_Adf1"/>
</dbReference>
<dbReference type="Proteomes" id="UP001152888">
    <property type="component" value="Unassembled WGS sequence"/>
</dbReference>
<feature type="domain" description="MADF" evidence="1">
    <location>
        <begin position="5"/>
        <end position="93"/>
    </location>
</feature>
<name>A0A9P0MDW4_ACAOB</name>
<reference evidence="2" key="1">
    <citation type="submission" date="2022-03" db="EMBL/GenBank/DDBJ databases">
        <authorList>
            <person name="Sayadi A."/>
        </authorList>
    </citation>
    <scope>NUCLEOTIDE SEQUENCE</scope>
</reference>
<organism evidence="2 3">
    <name type="scientific">Acanthoscelides obtectus</name>
    <name type="common">Bean weevil</name>
    <name type="synonym">Bruchus obtectus</name>
    <dbReference type="NCBI Taxonomy" id="200917"/>
    <lineage>
        <taxon>Eukaryota</taxon>
        <taxon>Metazoa</taxon>
        <taxon>Ecdysozoa</taxon>
        <taxon>Arthropoda</taxon>
        <taxon>Hexapoda</taxon>
        <taxon>Insecta</taxon>
        <taxon>Pterygota</taxon>
        <taxon>Neoptera</taxon>
        <taxon>Endopterygota</taxon>
        <taxon>Coleoptera</taxon>
        <taxon>Polyphaga</taxon>
        <taxon>Cucujiformia</taxon>
        <taxon>Chrysomeloidea</taxon>
        <taxon>Chrysomelidae</taxon>
        <taxon>Bruchinae</taxon>
        <taxon>Bruchini</taxon>
        <taxon>Acanthoscelides</taxon>
    </lineage>
</organism>
<comment type="caution">
    <text evidence="2">The sequence shown here is derived from an EMBL/GenBank/DDBJ whole genome shotgun (WGS) entry which is preliminary data.</text>
</comment>
<dbReference type="PANTHER" id="PTHR12243">
    <property type="entry name" value="MADF DOMAIN TRANSCRIPTION FACTOR"/>
    <property type="match status" value="1"/>
</dbReference>
<dbReference type="PANTHER" id="PTHR12243:SF69">
    <property type="entry name" value="SI:CH73-59F11.3"/>
    <property type="match status" value="1"/>
</dbReference>
<dbReference type="SMART" id="SM00595">
    <property type="entry name" value="MADF"/>
    <property type="match status" value="1"/>
</dbReference>
<dbReference type="InterPro" id="IPR006578">
    <property type="entry name" value="MADF-dom"/>
</dbReference>
<dbReference type="GO" id="GO:0005634">
    <property type="term" value="C:nucleus"/>
    <property type="evidence" value="ECO:0007669"/>
    <property type="project" value="TreeGrafter"/>
</dbReference>
<dbReference type="AlphaFoldDB" id="A0A9P0MDW4"/>
<proteinExistence type="predicted"/>
<accession>A0A9P0MDW4</accession>